<organism evidence="1 2">
    <name type="scientific">Ophiobolus disseminans</name>
    <dbReference type="NCBI Taxonomy" id="1469910"/>
    <lineage>
        <taxon>Eukaryota</taxon>
        <taxon>Fungi</taxon>
        <taxon>Dikarya</taxon>
        <taxon>Ascomycota</taxon>
        <taxon>Pezizomycotina</taxon>
        <taxon>Dothideomycetes</taxon>
        <taxon>Pleosporomycetidae</taxon>
        <taxon>Pleosporales</taxon>
        <taxon>Pleosporineae</taxon>
        <taxon>Phaeosphaeriaceae</taxon>
        <taxon>Ophiobolus</taxon>
    </lineage>
</organism>
<dbReference type="Proteomes" id="UP000799424">
    <property type="component" value="Unassembled WGS sequence"/>
</dbReference>
<accession>A0A6A6ZBW0</accession>
<sequence length="344" mass="37813">MSKPKVLIVGCGAVGLTQGYFLSSGAEITYLVRPGRKPAFQAPKKLYDYKENALRVFDNYRVVESTSEVSGEEFKFVFDTLDGHTARSEGGAATLKAVGDLIRDHPATFVVYDAIGLDIEDYYAATMGIAKERLLLGISILAHQPTKSISLPANADGDLAGQADMLYSYGKGNFALIVVNSKPKLTKALGEMYSKHEKLRIQTLPGFVGSSGGLLGMVQLMAWCSDGFQPFDEFRNHKEVWNLMLKAQTEILTLPRFGWTGWLISRFIGSWATSKMFGMQIEGALPMLMHEFNAYHHGSKVVKQDLMALEDVVAEGEKGKHKMVALREICRRAEQAAARTASSG</sequence>
<reference evidence="1" key="1">
    <citation type="journal article" date="2020" name="Stud. Mycol.">
        <title>101 Dothideomycetes genomes: a test case for predicting lifestyles and emergence of pathogens.</title>
        <authorList>
            <person name="Haridas S."/>
            <person name="Albert R."/>
            <person name="Binder M."/>
            <person name="Bloem J."/>
            <person name="Labutti K."/>
            <person name="Salamov A."/>
            <person name="Andreopoulos B."/>
            <person name="Baker S."/>
            <person name="Barry K."/>
            <person name="Bills G."/>
            <person name="Bluhm B."/>
            <person name="Cannon C."/>
            <person name="Castanera R."/>
            <person name="Culley D."/>
            <person name="Daum C."/>
            <person name="Ezra D."/>
            <person name="Gonzalez J."/>
            <person name="Henrissat B."/>
            <person name="Kuo A."/>
            <person name="Liang C."/>
            <person name="Lipzen A."/>
            <person name="Lutzoni F."/>
            <person name="Magnuson J."/>
            <person name="Mondo S."/>
            <person name="Nolan M."/>
            <person name="Ohm R."/>
            <person name="Pangilinan J."/>
            <person name="Park H.-J."/>
            <person name="Ramirez L."/>
            <person name="Alfaro M."/>
            <person name="Sun H."/>
            <person name="Tritt A."/>
            <person name="Yoshinaga Y."/>
            <person name="Zwiers L.-H."/>
            <person name="Turgeon B."/>
            <person name="Goodwin S."/>
            <person name="Spatafora J."/>
            <person name="Crous P."/>
            <person name="Grigoriev I."/>
        </authorList>
    </citation>
    <scope>NUCLEOTIDE SEQUENCE</scope>
    <source>
        <strain evidence="1">CBS 113818</strain>
    </source>
</reference>
<dbReference type="EMBL" id="MU006251">
    <property type="protein sequence ID" value="KAF2818486.1"/>
    <property type="molecule type" value="Genomic_DNA"/>
</dbReference>
<dbReference type="OrthoDB" id="3753531at2759"/>
<evidence type="ECO:0000313" key="1">
    <source>
        <dbReference type="EMBL" id="KAF2818486.1"/>
    </source>
</evidence>
<dbReference type="AlphaFoldDB" id="A0A6A6ZBW0"/>
<proteinExistence type="predicted"/>
<dbReference type="Gene3D" id="3.40.50.720">
    <property type="entry name" value="NAD(P)-binding Rossmann-like Domain"/>
    <property type="match status" value="1"/>
</dbReference>
<protein>
    <submittedName>
        <fullName evidence="1">Ketopantoate reductase ApbA/PanE domain-containing protein</fullName>
    </submittedName>
</protein>
<gene>
    <name evidence="1" type="ORF">CC86DRAFT_375715</name>
</gene>
<name>A0A6A6ZBW0_9PLEO</name>
<keyword evidence="2" id="KW-1185">Reference proteome</keyword>
<evidence type="ECO:0000313" key="2">
    <source>
        <dbReference type="Proteomes" id="UP000799424"/>
    </source>
</evidence>